<dbReference type="Proteomes" id="UP001217089">
    <property type="component" value="Unassembled WGS sequence"/>
</dbReference>
<evidence type="ECO:0000259" key="4">
    <source>
        <dbReference type="PROSITE" id="PS50871"/>
    </source>
</evidence>
<dbReference type="SMART" id="SM00110">
    <property type="entry name" value="C1Q"/>
    <property type="match status" value="1"/>
</dbReference>
<evidence type="ECO:0000313" key="5">
    <source>
        <dbReference type="EMBL" id="KAJ8312543.1"/>
    </source>
</evidence>
<keyword evidence="2" id="KW-0964">Secreted</keyword>
<dbReference type="InterPro" id="IPR050822">
    <property type="entry name" value="Cerebellin_Synaptic_Org"/>
</dbReference>
<evidence type="ECO:0000313" key="6">
    <source>
        <dbReference type="Proteomes" id="UP001217089"/>
    </source>
</evidence>
<name>A0ABQ9F585_TEGGR</name>
<evidence type="ECO:0000256" key="3">
    <source>
        <dbReference type="ARBA" id="ARBA00022729"/>
    </source>
</evidence>
<dbReference type="PROSITE" id="PS50871">
    <property type="entry name" value="C1Q"/>
    <property type="match status" value="1"/>
</dbReference>
<comment type="caution">
    <text evidence="5">The sequence shown here is derived from an EMBL/GenBank/DDBJ whole genome shotgun (WGS) entry which is preliminary data.</text>
</comment>
<sequence length="124" mass="13987">MTFIYRVSNRVAFSAWNVVDFKNLGYHQPIVYKSVLINVGNSYHQTTGIFSPIIPSVYVFYYSIIVAPNVNLNTALVGNMVIVYLNDGDNVWVRIETTHLPVSDDIGSIENSFSVFLLFSDNSQ</sequence>
<dbReference type="EMBL" id="JARBDR010000440">
    <property type="protein sequence ID" value="KAJ8312543.1"/>
    <property type="molecule type" value="Genomic_DNA"/>
</dbReference>
<dbReference type="Pfam" id="PF00386">
    <property type="entry name" value="C1q"/>
    <property type="match status" value="1"/>
</dbReference>
<dbReference type="PANTHER" id="PTHR22923">
    <property type="entry name" value="CEREBELLIN-RELATED"/>
    <property type="match status" value="1"/>
</dbReference>
<protein>
    <recommendedName>
        <fullName evidence="4">C1q domain-containing protein</fullName>
    </recommendedName>
</protein>
<organism evidence="5 6">
    <name type="scientific">Tegillarca granosa</name>
    <name type="common">Malaysian cockle</name>
    <name type="synonym">Anadara granosa</name>
    <dbReference type="NCBI Taxonomy" id="220873"/>
    <lineage>
        <taxon>Eukaryota</taxon>
        <taxon>Metazoa</taxon>
        <taxon>Spiralia</taxon>
        <taxon>Lophotrochozoa</taxon>
        <taxon>Mollusca</taxon>
        <taxon>Bivalvia</taxon>
        <taxon>Autobranchia</taxon>
        <taxon>Pteriomorphia</taxon>
        <taxon>Arcoida</taxon>
        <taxon>Arcoidea</taxon>
        <taxon>Arcidae</taxon>
        <taxon>Tegillarca</taxon>
    </lineage>
</organism>
<evidence type="ECO:0000256" key="2">
    <source>
        <dbReference type="ARBA" id="ARBA00022525"/>
    </source>
</evidence>
<keyword evidence="6" id="KW-1185">Reference proteome</keyword>
<gene>
    <name evidence="5" type="ORF">KUTeg_009916</name>
</gene>
<dbReference type="Gene3D" id="2.60.120.40">
    <property type="match status" value="2"/>
</dbReference>
<reference evidence="5 6" key="1">
    <citation type="submission" date="2022-12" db="EMBL/GenBank/DDBJ databases">
        <title>Chromosome-level genome of Tegillarca granosa.</title>
        <authorList>
            <person name="Kim J."/>
        </authorList>
    </citation>
    <scope>NUCLEOTIDE SEQUENCE [LARGE SCALE GENOMIC DNA]</scope>
    <source>
        <strain evidence="5">Teg-2019</strain>
        <tissue evidence="5">Adductor muscle</tissue>
    </source>
</reference>
<feature type="domain" description="C1q" evidence="4">
    <location>
        <begin position="6"/>
        <end position="124"/>
    </location>
</feature>
<proteinExistence type="predicted"/>
<dbReference type="PANTHER" id="PTHR22923:SF116">
    <property type="entry name" value="C1Q DOMAIN-CONTAINING PROTEIN"/>
    <property type="match status" value="1"/>
</dbReference>
<accession>A0ABQ9F585</accession>
<dbReference type="InterPro" id="IPR008983">
    <property type="entry name" value="Tumour_necrosis_fac-like_dom"/>
</dbReference>
<dbReference type="SUPFAM" id="SSF49842">
    <property type="entry name" value="TNF-like"/>
    <property type="match status" value="1"/>
</dbReference>
<comment type="subcellular location">
    <subcellularLocation>
        <location evidence="1">Secreted</location>
    </subcellularLocation>
</comment>
<evidence type="ECO:0000256" key="1">
    <source>
        <dbReference type="ARBA" id="ARBA00004613"/>
    </source>
</evidence>
<keyword evidence="3" id="KW-0732">Signal</keyword>
<dbReference type="InterPro" id="IPR001073">
    <property type="entry name" value="C1q_dom"/>
</dbReference>